<dbReference type="EMBL" id="JABAEK010000009">
    <property type="protein sequence ID" value="NLQ17940.1"/>
    <property type="molecule type" value="Genomic_DNA"/>
</dbReference>
<name>A0A847RCL8_9GAMM</name>
<dbReference type="InterPro" id="IPR007527">
    <property type="entry name" value="Znf_SWIM"/>
</dbReference>
<comment type="caution">
    <text evidence="3">The sequence shown here is derived from an EMBL/GenBank/DDBJ whole genome shotgun (WGS) entry which is preliminary data.</text>
</comment>
<organism evidence="3 4">
    <name type="scientific">Marinomonas profundi</name>
    <dbReference type="NCBI Taxonomy" id="2726122"/>
    <lineage>
        <taxon>Bacteria</taxon>
        <taxon>Pseudomonadati</taxon>
        <taxon>Pseudomonadota</taxon>
        <taxon>Gammaproteobacteria</taxon>
        <taxon>Oceanospirillales</taxon>
        <taxon>Oceanospirillaceae</taxon>
        <taxon>Marinomonas</taxon>
    </lineage>
</organism>
<reference evidence="3 4" key="1">
    <citation type="submission" date="2020-04" db="EMBL/GenBank/DDBJ databases">
        <title>Marinomonas sp. M1K-6 isolated from the deep seawater of the Mariana Trench.</title>
        <authorList>
            <person name="Li Y."/>
        </authorList>
    </citation>
    <scope>NUCLEOTIDE SEQUENCE [LARGE SCALE GENOMIC DNA]</scope>
    <source>
        <strain evidence="3 4">M1K-6</strain>
    </source>
</reference>
<keyword evidence="4" id="KW-1185">Reference proteome</keyword>
<dbReference type="AlphaFoldDB" id="A0A847RCL8"/>
<sequence length="676" mass="76970">MTDLIRYLQALTYDDLETWAGSTIFERGKGLTHKVMQLHLGNDDQLNARVQGSELYDCRVFLEGSLESDCSCPYSWGHCKHAVALILAAAKVLTSGQNIPTQAPEENTLMPTEMDQERLDKDARIKSIREKLTNSGLNTESVLALPSQLYRHQDLDEDEADEDIDFHMQLRRTLNALTKGKLIQLLMEMAEDDPDDILFDIRERADALSTLDPKKQIANLRHQIKKITAQESWQNHWDGTGFTPSYGPIERGLTALLEQGQFDEVIALGKELWTMGIIQVGNSGDEGETAEQLCSAMQPVYTALANSSLSPVDQLLWLIDHELSDEYCILYNIDLPYEHASYQETEWRSVARILGERLDNQRKALTNRALSFSERYQYKNVLQHLLSALEKLHDQAAILTIMENNIDITEDYRELVTKYLTINDAEKAKKWITIGFKNTSSGAASSLKKLLVEQLQKEGKNHEVAALLADDYFTRPDLDRFKQQEELCQSLSIWQPVRNKLIDYLDDGTLPEPDWDETVWPLPAPLLTRFNYNANRQSSPSSLPKSSSYDLLKIDIALHEKRFAAAAELFEQLPANAYKYQSSTAKMLARKVAATHPDLAITIWLNKAEAEIGKVNPKNYPTAGEHLKQIHLICQQQNTLPRWEKILSDVRQRHKAKKRLQEVLNRFAAPGKKLVE</sequence>
<dbReference type="PROSITE" id="PS50966">
    <property type="entry name" value="ZF_SWIM"/>
    <property type="match status" value="1"/>
</dbReference>
<accession>A0A847RCL8</accession>
<evidence type="ECO:0000313" key="4">
    <source>
        <dbReference type="Proteomes" id="UP000586067"/>
    </source>
</evidence>
<evidence type="ECO:0000259" key="2">
    <source>
        <dbReference type="PROSITE" id="PS50966"/>
    </source>
</evidence>
<evidence type="ECO:0000256" key="1">
    <source>
        <dbReference type="PROSITE-ProRule" id="PRU00325"/>
    </source>
</evidence>
<feature type="domain" description="SWIM-type" evidence="2">
    <location>
        <begin position="56"/>
        <end position="90"/>
    </location>
</feature>
<evidence type="ECO:0000313" key="3">
    <source>
        <dbReference type="EMBL" id="NLQ17940.1"/>
    </source>
</evidence>
<protein>
    <recommendedName>
        <fullName evidence="2">SWIM-type domain-containing protein</fullName>
    </recommendedName>
</protein>
<dbReference type="RefSeq" id="WP_168825237.1">
    <property type="nucleotide sequence ID" value="NZ_CP073013.1"/>
</dbReference>
<gene>
    <name evidence="3" type="ORF">HGG82_09900</name>
</gene>
<proteinExistence type="predicted"/>
<keyword evidence="1" id="KW-0863">Zinc-finger</keyword>
<dbReference type="GO" id="GO:0008270">
    <property type="term" value="F:zinc ion binding"/>
    <property type="evidence" value="ECO:0007669"/>
    <property type="project" value="UniProtKB-KW"/>
</dbReference>
<keyword evidence="1" id="KW-0862">Zinc</keyword>
<dbReference type="Proteomes" id="UP000586067">
    <property type="component" value="Unassembled WGS sequence"/>
</dbReference>
<keyword evidence="1" id="KW-0479">Metal-binding</keyword>